<evidence type="ECO:0000256" key="5">
    <source>
        <dbReference type="ARBA" id="ARBA00023014"/>
    </source>
</evidence>
<keyword evidence="6" id="KW-0813">Transport</keyword>
<comment type="cofactor">
    <cofactor evidence="6">
        <name>[4Fe-4S] cluster</name>
        <dbReference type="ChEBI" id="CHEBI:49883"/>
    </cofactor>
    <text evidence="6">Binds 2 [4Fe-4S] clusters.</text>
</comment>
<evidence type="ECO:0000313" key="9">
    <source>
        <dbReference type="EMBL" id="MBK1618826.1"/>
    </source>
</evidence>
<dbReference type="InterPro" id="IPR004017">
    <property type="entry name" value="Cys_rich_dom"/>
</dbReference>
<dbReference type="GO" id="GO:0046872">
    <property type="term" value="F:metal ion binding"/>
    <property type="evidence" value="ECO:0007669"/>
    <property type="project" value="UniProtKB-UniRule"/>
</dbReference>
<evidence type="ECO:0000256" key="3">
    <source>
        <dbReference type="ARBA" id="ARBA00022737"/>
    </source>
</evidence>
<dbReference type="PANTHER" id="PTHR32479:SF19">
    <property type="entry name" value="ANAEROBIC GLYCEROL-3-PHOSPHATE DEHYDROGENASE SUBUNIT C"/>
    <property type="match status" value="1"/>
</dbReference>
<dbReference type="GO" id="GO:0019154">
    <property type="term" value="F:glycolate dehydrogenase activity"/>
    <property type="evidence" value="ECO:0007669"/>
    <property type="project" value="UniProtKB-EC"/>
</dbReference>
<dbReference type="RefSeq" id="WP_200243242.1">
    <property type="nucleotide sequence ID" value="NZ_NRRY01000014.1"/>
</dbReference>
<dbReference type="EC" id="1.1.99.14" evidence="6"/>
<dbReference type="Gene3D" id="1.10.1060.10">
    <property type="entry name" value="Alpha-helical ferredoxin"/>
    <property type="match status" value="1"/>
</dbReference>
<proteinExistence type="predicted"/>
<dbReference type="PROSITE" id="PS51379">
    <property type="entry name" value="4FE4S_FER_2"/>
    <property type="match status" value="2"/>
</dbReference>
<evidence type="ECO:0000313" key="10">
    <source>
        <dbReference type="Proteomes" id="UP001138768"/>
    </source>
</evidence>
<keyword evidence="10" id="KW-1185">Reference proteome</keyword>
<evidence type="ECO:0000256" key="2">
    <source>
        <dbReference type="ARBA" id="ARBA00022723"/>
    </source>
</evidence>
<comment type="caution">
    <text evidence="9">The sequence shown here is derived from an EMBL/GenBank/DDBJ whole genome shotgun (WGS) entry which is preliminary data.</text>
</comment>
<comment type="catalytic activity">
    <reaction evidence="6">
        <text>glycolate + A = glyoxylate + AH2</text>
        <dbReference type="Rhea" id="RHEA:21264"/>
        <dbReference type="ChEBI" id="CHEBI:13193"/>
        <dbReference type="ChEBI" id="CHEBI:17499"/>
        <dbReference type="ChEBI" id="CHEBI:29805"/>
        <dbReference type="ChEBI" id="CHEBI:36655"/>
        <dbReference type="EC" id="1.1.99.14"/>
    </reaction>
</comment>
<evidence type="ECO:0000256" key="4">
    <source>
        <dbReference type="ARBA" id="ARBA00023004"/>
    </source>
</evidence>
<reference evidence="9 10" key="1">
    <citation type="journal article" date="2020" name="Microorganisms">
        <title>Osmotic Adaptation and Compatible Solute Biosynthesis of Phototrophic Bacteria as Revealed from Genome Analyses.</title>
        <authorList>
            <person name="Imhoff J.F."/>
            <person name="Rahn T."/>
            <person name="Kunzel S."/>
            <person name="Keller A."/>
            <person name="Neulinger S.C."/>
        </authorList>
    </citation>
    <scope>NUCLEOTIDE SEQUENCE [LARGE SCALE GENOMIC DNA]</scope>
    <source>
        <strain evidence="9 10">DSM 25653</strain>
    </source>
</reference>
<protein>
    <recommendedName>
        <fullName evidence="6">Glycolate oxidase iron-sulfur subunit</fullName>
        <ecNumber evidence="6">1.1.99.14</ecNumber>
    </recommendedName>
</protein>
<feature type="domain" description="4Fe-4S ferredoxin-type" evidence="8">
    <location>
        <begin position="22"/>
        <end position="51"/>
    </location>
</feature>
<keyword evidence="1 6" id="KW-0004">4Fe-4S</keyword>
<dbReference type="InterPro" id="IPR012257">
    <property type="entry name" value="Glc_ox_4Fe-4S"/>
</dbReference>
<dbReference type="GO" id="GO:0051539">
    <property type="term" value="F:4 iron, 4 sulfur cluster binding"/>
    <property type="evidence" value="ECO:0007669"/>
    <property type="project" value="UniProtKB-UniRule"/>
</dbReference>
<dbReference type="EMBL" id="NRRY01000014">
    <property type="protein sequence ID" value="MBK1618826.1"/>
    <property type="molecule type" value="Genomic_DNA"/>
</dbReference>
<keyword evidence="5 6" id="KW-0411">Iron-sulfur</keyword>
<dbReference type="Pfam" id="PF02754">
    <property type="entry name" value="CCG"/>
    <property type="match status" value="2"/>
</dbReference>
<dbReference type="AlphaFoldDB" id="A0A9X1B4K0"/>
<evidence type="ECO:0000256" key="7">
    <source>
        <dbReference type="SAM" id="MobiDB-lite"/>
    </source>
</evidence>
<dbReference type="Pfam" id="PF13183">
    <property type="entry name" value="Fer4_8"/>
    <property type="match status" value="1"/>
</dbReference>
<gene>
    <name evidence="9" type="ORF">CKO42_10350</name>
</gene>
<dbReference type="InterPro" id="IPR009051">
    <property type="entry name" value="Helical_ferredxn"/>
</dbReference>
<feature type="domain" description="4Fe-4S ferredoxin-type" evidence="8">
    <location>
        <begin position="73"/>
        <end position="101"/>
    </location>
</feature>
<keyword evidence="2 6" id="KW-0479">Metal-binding</keyword>
<name>A0A9X1B4K0_9GAMM</name>
<keyword evidence="3" id="KW-0677">Repeat</keyword>
<keyword evidence="4 6" id="KW-0408">Iron</keyword>
<comment type="catalytic activity">
    <reaction evidence="6">
        <text>(R)-lactate + A = pyruvate + AH2</text>
        <dbReference type="Rhea" id="RHEA:15089"/>
        <dbReference type="ChEBI" id="CHEBI:13193"/>
        <dbReference type="ChEBI" id="CHEBI:15361"/>
        <dbReference type="ChEBI" id="CHEBI:16004"/>
        <dbReference type="ChEBI" id="CHEBI:17499"/>
    </reaction>
</comment>
<accession>A0A9X1B4K0</accession>
<dbReference type="InterPro" id="IPR017896">
    <property type="entry name" value="4Fe4S_Fe-S-bd"/>
</dbReference>
<evidence type="ECO:0000259" key="8">
    <source>
        <dbReference type="PROSITE" id="PS51379"/>
    </source>
</evidence>
<dbReference type="PROSITE" id="PS00198">
    <property type="entry name" value="4FE4S_FER_1"/>
    <property type="match status" value="1"/>
</dbReference>
<comment type="function">
    <text evidence="6">Component of a complex that catalyzes the oxidation of glycolate to glyoxylate.</text>
</comment>
<dbReference type="Proteomes" id="UP001138768">
    <property type="component" value="Unassembled WGS sequence"/>
</dbReference>
<feature type="region of interest" description="Disordered" evidence="7">
    <location>
        <begin position="205"/>
        <end position="226"/>
    </location>
</feature>
<dbReference type="PIRSF" id="PIRSF000139">
    <property type="entry name" value="Glc_ox_4Fe-4S"/>
    <property type="match status" value="1"/>
</dbReference>
<evidence type="ECO:0000256" key="6">
    <source>
        <dbReference type="PIRNR" id="PIRNR000139"/>
    </source>
</evidence>
<keyword evidence="6" id="KW-0249">Electron transport</keyword>
<dbReference type="InterPro" id="IPR017900">
    <property type="entry name" value="4Fe4S_Fe_S_CS"/>
</dbReference>
<dbReference type="PANTHER" id="PTHR32479">
    <property type="entry name" value="GLYCOLATE OXIDASE IRON-SULFUR SUBUNIT"/>
    <property type="match status" value="1"/>
</dbReference>
<sequence length="451" mass="49269">MSESAQLEPVRWPTGAAEPEIADLLSLADQCVKCGYCLPHCPTFKFAHDEGESPRGRIALIQGWLSGAIDDGPRVQFHLDQCLECRACEPNCPSLVRYGTLMDGARAVREQRRSIWQRGLRRVRLGLLTRPLGLRLVAVIGIGYRWLRLPQWLIVRASTYWPAIQVLHPLARALRWPRKHIPMGISVDRSAQGLMPGSLSRSNLSRISNPASGHARTVRSSGGKASPAPALFRGCIARLTDQPLEAAALRLLTRLGYPPVVPDEQGCCGAIHRHNGYPADADQLVAVNTQAFAGRPVIGLASACVAELQEQGQVNAIEVCRFLLDHPWPVEARLQPLPLTVAVHEPCSHRNQLRDQGAVYALLRRIPELSVASLPGNDTCCGAAGTYLIEHPEFALALAAPKVDALQAIKPDYLVTTNTGCALHLAARLRSAGLKTEVLHPIQLIERQLII</sequence>
<dbReference type="SUPFAM" id="SSF54862">
    <property type="entry name" value="4Fe-4S ferredoxins"/>
    <property type="match status" value="1"/>
</dbReference>
<organism evidence="9 10">
    <name type="scientific">Lamprobacter modestohalophilus</name>
    <dbReference type="NCBI Taxonomy" id="1064514"/>
    <lineage>
        <taxon>Bacteria</taxon>
        <taxon>Pseudomonadati</taxon>
        <taxon>Pseudomonadota</taxon>
        <taxon>Gammaproteobacteria</taxon>
        <taxon>Chromatiales</taxon>
        <taxon>Chromatiaceae</taxon>
        <taxon>Lamprobacter</taxon>
    </lineage>
</organism>
<evidence type="ECO:0000256" key="1">
    <source>
        <dbReference type="ARBA" id="ARBA00022485"/>
    </source>
</evidence>